<dbReference type="OrthoDB" id="9797176at2"/>
<gene>
    <name evidence="7" type="ORF">SAMN05216323_101220</name>
</gene>
<dbReference type="GO" id="GO:0003727">
    <property type="term" value="F:single-stranded RNA binding"/>
    <property type="evidence" value="ECO:0007669"/>
    <property type="project" value="InterPro"/>
</dbReference>
<name>A0A1G6HMK6_9BACT</name>
<comment type="similarity">
    <text evidence="1">Belongs to the HSP15 family.</text>
</comment>
<dbReference type="STRING" id="1640674.SAMN05216323_101220"/>
<feature type="region of interest" description="Disordered" evidence="5">
    <location>
        <begin position="105"/>
        <end position="129"/>
    </location>
</feature>
<accession>A0A1G6HMK6</accession>
<evidence type="ECO:0000259" key="6">
    <source>
        <dbReference type="SMART" id="SM00363"/>
    </source>
</evidence>
<evidence type="ECO:0000256" key="2">
    <source>
        <dbReference type="ARBA" id="ARBA00022884"/>
    </source>
</evidence>
<dbReference type="SMART" id="SM00363">
    <property type="entry name" value="S4"/>
    <property type="match status" value="1"/>
</dbReference>
<evidence type="ECO:0000256" key="1">
    <source>
        <dbReference type="ARBA" id="ARBA00008396"/>
    </source>
</evidence>
<dbReference type="EMBL" id="FMYP01000012">
    <property type="protein sequence ID" value="SDB95537.1"/>
    <property type="molecule type" value="Genomic_DNA"/>
</dbReference>
<evidence type="ECO:0000256" key="3">
    <source>
        <dbReference type="ARBA" id="ARBA00023125"/>
    </source>
</evidence>
<dbReference type="GO" id="GO:0034605">
    <property type="term" value="P:cellular response to heat"/>
    <property type="evidence" value="ECO:0007669"/>
    <property type="project" value="InterPro"/>
</dbReference>
<dbReference type="InterPro" id="IPR025708">
    <property type="entry name" value="HSP15"/>
</dbReference>
<reference evidence="7 8" key="1">
    <citation type="submission" date="2016-09" db="EMBL/GenBank/DDBJ databases">
        <authorList>
            <person name="Capua I."/>
            <person name="De Benedictis P."/>
            <person name="Joannis T."/>
            <person name="Lombin L.H."/>
            <person name="Cattoli G."/>
        </authorList>
    </citation>
    <scope>NUCLEOTIDE SEQUENCE [LARGE SCALE GENOMIC DNA]</scope>
    <source>
        <strain evidence="7 8">A7P-90m</strain>
    </source>
</reference>
<evidence type="ECO:0000313" key="8">
    <source>
        <dbReference type="Proteomes" id="UP000199452"/>
    </source>
</evidence>
<dbReference type="GO" id="GO:0043023">
    <property type="term" value="F:ribosomal large subunit binding"/>
    <property type="evidence" value="ECO:0007669"/>
    <property type="project" value="InterPro"/>
</dbReference>
<keyword evidence="3" id="KW-0238">DNA-binding</keyword>
<evidence type="ECO:0000256" key="5">
    <source>
        <dbReference type="SAM" id="MobiDB-lite"/>
    </source>
</evidence>
<dbReference type="InterPro" id="IPR002942">
    <property type="entry name" value="S4_RNA-bd"/>
</dbReference>
<dbReference type="Proteomes" id="UP000199452">
    <property type="component" value="Unassembled WGS sequence"/>
</dbReference>
<dbReference type="PIRSF" id="PIRSF016821">
    <property type="entry name" value="HSP15"/>
    <property type="match status" value="1"/>
</dbReference>
<keyword evidence="2 4" id="KW-0694">RNA-binding</keyword>
<dbReference type="AlphaFoldDB" id="A0A1G6HMK6"/>
<dbReference type="RefSeq" id="WP_092436440.1">
    <property type="nucleotide sequence ID" value="NZ_FMYP01000012.1"/>
</dbReference>
<keyword evidence="7" id="KW-0346">Stress response</keyword>
<dbReference type="Gene3D" id="3.10.290.10">
    <property type="entry name" value="RNA-binding S4 domain"/>
    <property type="match status" value="1"/>
</dbReference>
<organism evidence="7 8">
    <name type="scientific">Williamwhitmania taraxaci</name>
    <dbReference type="NCBI Taxonomy" id="1640674"/>
    <lineage>
        <taxon>Bacteria</taxon>
        <taxon>Pseudomonadati</taxon>
        <taxon>Bacteroidota</taxon>
        <taxon>Bacteroidia</taxon>
        <taxon>Bacteroidales</taxon>
        <taxon>Williamwhitmaniaceae</taxon>
        <taxon>Williamwhitmania</taxon>
    </lineage>
</organism>
<protein>
    <submittedName>
        <fullName evidence="7">Heat shock protein Hsp15</fullName>
    </submittedName>
</protein>
<keyword evidence="8" id="KW-1185">Reference proteome</keyword>
<evidence type="ECO:0000313" key="7">
    <source>
        <dbReference type="EMBL" id="SDB95537.1"/>
    </source>
</evidence>
<dbReference type="Pfam" id="PF01479">
    <property type="entry name" value="S4"/>
    <property type="match status" value="1"/>
</dbReference>
<feature type="domain" description="RNA-binding S4" evidence="6">
    <location>
        <begin position="7"/>
        <end position="66"/>
    </location>
</feature>
<evidence type="ECO:0000256" key="4">
    <source>
        <dbReference type="PROSITE-ProRule" id="PRU00182"/>
    </source>
</evidence>
<sequence>MHPVDEVRIDKWLWSVRVYKTRSEAAEACKKGRVKVNGMEAKPSRDVRINDIITIRKSPVVYTFRVIGSISNRQPAKLVENFAENLTPQEELDKLNANSSVVTMVREKGAGRPTKRDRRKIGELNEEDD</sequence>
<dbReference type="SUPFAM" id="SSF55174">
    <property type="entry name" value="Alpha-L RNA-binding motif"/>
    <property type="match status" value="1"/>
</dbReference>
<proteinExistence type="inferred from homology"/>
<dbReference type="GO" id="GO:0003677">
    <property type="term" value="F:DNA binding"/>
    <property type="evidence" value="ECO:0007669"/>
    <property type="project" value="UniProtKB-KW"/>
</dbReference>
<dbReference type="PROSITE" id="PS50889">
    <property type="entry name" value="S4"/>
    <property type="match status" value="1"/>
</dbReference>
<dbReference type="InterPro" id="IPR036986">
    <property type="entry name" value="S4_RNA-bd_sf"/>
</dbReference>
<dbReference type="CDD" id="cd00165">
    <property type="entry name" value="S4"/>
    <property type="match status" value="1"/>
</dbReference>